<proteinExistence type="predicted"/>
<dbReference type="SUPFAM" id="SSF53756">
    <property type="entry name" value="UDP-Glycosyltransferase/glycogen phosphorylase"/>
    <property type="match status" value="1"/>
</dbReference>
<organism evidence="4 5">
    <name type="scientific">Paraburkholderia bannensis</name>
    <dbReference type="NCBI Taxonomy" id="765414"/>
    <lineage>
        <taxon>Bacteria</taxon>
        <taxon>Pseudomonadati</taxon>
        <taxon>Pseudomonadota</taxon>
        <taxon>Betaproteobacteria</taxon>
        <taxon>Burkholderiales</taxon>
        <taxon>Burkholderiaceae</taxon>
        <taxon>Paraburkholderia</taxon>
    </lineage>
</organism>
<keyword evidence="2 3" id="KW-0802">TPR repeat</keyword>
<dbReference type="EMBL" id="JACHBW010000001">
    <property type="protein sequence ID" value="MBB6100438.1"/>
    <property type="molecule type" value="Genomic_DNA"/>
</dbReference>
<evidence type="ECO:0000313" key="4">
    <source>
        <dbReference type="EMBL" id="MBB6100438.1"/>
    </source>
</evidence>
<dbReference type="SUPFAM" id="SSF48452">
    <property type="entry name" value="TPR-like"/>
    <property type="match status" value="2"/>
</dbReference>
<feature type="repeat" description="TPR" evidence="3">
    <location>
        <begin position="120"/>
        <end position="153"/>
    </location>
</feature>
<dbReference type="SMART" id="SM00028">
    <property type="entry name" value="TPR"/>
    <property type="match status" value="5"/>
</dbReference>
<dbReference type="AlphaFoldDB" id="A0A7W9WRA1"/>
<dbReference type="Proteomes" id="UP000571554">
    <property type="component" value="Unassembled WGS sequence"/>
</dbReference>
<sequence>MNLTQNALPANGAGDLSPPEQLALAERYLAVGRTDEAIAQYERLLSLEPEHPGALHSLALACMRAGRAAEARSHLDRAVRISPANAQLWEHRGLMAALAGELDVAEAAYHRAMALAGSTSTLHRNLADVLKLAGRRDEARHHYERALALDPVLHHAARRLADLGLEAGHYDDAARYLALAFRAGGARFADGLDLLKLLSRLGRQEEATALIALLRAELNTDAHALKEFAFALNQLDHFDLALDVSRQGLSVDPSSALLHHNAAYAAHMRGDFASMHRHNVEAARLAPDDAHIQFNLAVSLLREGAFEAGWKQYAWHERLPENSTLARPPFAEWAGEPVAGKRILMLGEQGLGDQIQLLRCADWLHRAGAVVDVWVDAAIVGVARCASGVRQAFDTLPGGPYDYWCRMFRMPEHMQLGLSDLPVAMPYLRAPKPEVANWRMRLDALSPARCSVLRAGLVWAGNPGYQLDRFRSIKIDTLMPVLAQPGVSWFALQKGAAQRALDTLPAAIDMTALGEQIATFDDTLAIVQSLDLVLTVDTSVAHLAAASGVPVWVLLPACTDWRWMAERADSPWYPSVRLFRQRELGQWGPVLDEVRAALAQRVEEVAANKAAKR</sequence>
<keyword evidence="5" id="KW-1185">Reference proteome</keyword>
<dbReference type="GO" id="GO:0030968">
    <property type="term" value="P:endoplasmic reticulum unfolded protein response"/>
    <property type="evidence" value="ECO:0007669"/>
    <property type="project" value="TreeGrafter"/>
</dbReference>
<gene>
    <name evidence="4" type="ORF">F4827_000242</name>
</gene>
<dbReference type="PROSITE" id="PS50005">
    <property type="entry name" value="TPR"/>
    <property type="match status" value="2"/>
</dbReference>
<reference evidence="4 5" key="1">
    <citation type="submission" date="2020-08" db="EMBL/GenBank/DDBJ databases">
        <title>Above-ground endophytic microbial communities from plants in different locations in the United States.</title>
        <authorList>
            <person name="Frank C."/>
        </authorList>
    </citation>
    <scope>NUCLEOTIDE SEQUENCE [LARGE SCALE GENOMIC DNA]</scope>
    <source>
        <strain evidence="4 5">WP4_2_2</strain>
    </source>
</reference>
<dbReference type="Gene3D" id="3.40.50.2000">
    <property type="entry name" value="Glycogen Phosphorylase B"/>
    <property type="match status" value="1"/>
</dbReference>
<keyword evidence="1" id="KW-0677">Repeat</keyword>
<dbReference type="Pfam" id="PF13432">
    <property type="entry name" value="TPR_16"/>
    <property type="match status" value="1"/>
</dbReference>
<dbReference type="PANTHER" id="PTHR44227">
    <property type="match status" value="1"/>
</dbReference>
<evidence type="ECO:0000256" key="3">
    <source>
        <dbReference type="PROSITE-ProRule" id="PRU00339"/>
    </source>
</evidence>
<comment type="caution">
    <text evidence="4">The sequence shown here is derived from an EMBL/GenBank/DDBJ whole genome shotgun (WGS) entry which is preliminary data.</text>
</comment>
<evidence type="ECO:0000313" key="5">
    <source>
        <dbReference type="Proteomes" id="UP000571554"/>
    </source>
</evidence>
<protein>
    <submittedName>
        <fullName evidence="4">Flp pilus assembly protein TadD</fullName>
    </submittedName>
</protein>
<dbReference type="Gene3D" id="1.25.40.10">
    <property type="entry name" value="Tetratricopeptide repeat domain"/>
    <property type="match status" value="2"/>
</dbReference>
<dbReference type="InterPro" id="IPR019734">
    <property type="entry name" value="TPR_rpt"/>
</dbReference>
<dbReference type="Pfam" id="PF07719">
    <property type="entry name" value="TPR_2"/>
    <property type="match status" value="1"/>
</dbReference>
<dbReference type="PANTHER" id="PTHR44227:SF3">
    <property type="entry name" value="PROTEIN O-MANNOSYL-TRANSFERASE TMTC4"/>
    <property type="match status" value="1"/>
</dbReference>
<dbReference type="GO" id="GO:0035269">
    <property type="term" value="P:protein O-linked glycosylation via mannose"/>
    <property type="evidence" value="ECO:0007669"/>
    <property type="project" value="TreeGrafter"/>
</dbReference>
<dbReference type="InterPro" id="IPR011990">
    <property type="entry name" value="TPR-like_helical_dom_sf"/>
</dbReference>
<dbReference type="InterPro" id="IPR052346">
    <property type="entry name" value="O-mannosyl-transferase_TMTC"/>
</dbReference>
<evidence type="ECO:0000256" key="2">
    <source>
        <dbReference type="ARBA" id="ARBA00022803"/>
    </source>
</evidence>
<dbReference type="InterPro" id="IPR013105">
    <property type="entry name" value="TPR_2"/>
</dbReference>
<dbReference type="GO" id="GO:0000030">
    <property type="term" value="F:mannosyltransferase activity"/>
    <property type="evidence" value="ECO:0007669"/>
    <property type="project" value="TreeGrafter"/>
</dbReference>
<name>A0A7W9WRA1_9BURK</name>
<feature type="repeat" description="TPR" evidence="3">
    <location>
        <begin position="18"/>
        <end position="51"/>
    </location>
</feature>
<evidence type="ECO:0000256" key="1">
    <source>
        <dbReference type="ARBA" id="ARBA00022737"/>
    </source>
</evidence>
<accession>A0A7W9WRA1</accession>